<dbReference type="AlphaFoldDB" id="A0AAW0ECK5"/>
<evidence type="ECO:0000256" key="1">
    <source>
        <dbReference type="SAM" id="MobiDB-lite"/>
    </source>
</evidence>
<protein>
    <submittedName>
        <fullName evidence="3">6PF2K domain-containing protein</fullName>
    </submittedName>
</protein>
<comment type="caution">
    <text evidence="3">The sequence shown here is derived from an EMBL/GenBank/DDBJ whole genome shotgun (WGS) entry which is preliminary data.</text>
</comment>
<keyword evidence="2" id="KW-0812">Transmembrane</keyword>
<keyword evidence="2" id="KW-1133">Transmembrane helix</keyword>
<evidence type="ECO:0000256" key="2">
    <source>
        <dbReference type="SAM" id="Phobius"/>
    </source>
</evidence>
<gene>
    <name evidence="3" type="ORF">R3P38DRAFT_2828541</name>
</gene>
<evidence type="ECO:0000313" key="3">
    <source>
        <dbReference type="EMBL" id="KAK7061273.1"/>
    </source>
</evidence>
<keyword evidence="4" id="KW-1185">Reference proteome</keyword>
<dbReference type="EMBL" id="JAWWNJ010000002">
    <property type="protein sequence ID" value="KAK7061273.1"/>
    <property type="molecule type" value="Genomic_DNA"/>
</dbReference>
<accession>A0AAW0ECK5</accession>
<feature type="transmembrane region" description="Helical" evidence="2">
    <location>
        <begin position="131"/>
        <end position="154"/>
    </location>
</feature>
<name>A0AAW0ECK5_9AGAR</name>
<reference evidence="3 4" key="1">
    <citation type="journal article" date="2024" name="J Genomics">
        <title>Draft genome sequencing and assembly of Favolaschia claudopus CIRM-BRFM 2984 isolated from oak limbs.</title>
        <authorList>
            <person name="Navarro D."/>
            <person name="Drula E."/>
            <person name="Chaduli D."/>
            <person name="Cazenave R."/>
            <person name="Ahrendt S."/>
            <person name="Wang J."/>
            <person name="Lipzen A."/>
            <person name="Daum C."/>
            <person name="Barry K."/>
            <person name="Grigoriev I.V."/>
            <person name="Favel A."/>
            <person name="Rosso M.N."/>
            <person name="Martin F."/>
        </authorList>
    </citation>
    <scope>NUCLEOTIDE SEQUENCE [LARGE SCALE GENOMIC DNA]</scope>
    <source>
        <strain evidence="3 4">CIRM-BRFM 2984</strain>
    </source>
</reference>
<proteinExistence type="predicted"/>
<keyword evidence="2" id="KW-0472">Membrane</keyword>
<feature type="region of interest" description="Disordered" evidence="1">
    <location>
        <begin position="17"/>
        <end position="55"/>
    </location>
</feature>
<sequence length="169" mass="18497">MINPPTSEEKRNLQLQTAEDLDVPPVYDAPPLPQASALPRQPSPPNTIPPVDAAASEKEWKDKLKKLDKRIRKYNWTRRQSDEAVIIESMRDLAASHSDPAVQGYWTRRADEFEKAPEANKRGILMDIARGLALLIAAPIAIAGAILVGTGIVIKAGGNFLTGATRILK</sequence>
<dbReference type="Proteomes" id="UP001362999">
    <property type="component" value="Unassembled WGS sequence"/>
</dbReference>
<evidence type="ECO:0000313" key="4">
    <source>
        <dbReference type="Proteomes" id="UP001362999"/>
    </source>
</evidence>
<organism evidence="3 4">
    <name type="scientific">Favolaschia claudopus</name>
    <dbReference type="NCBI Taxonomy" id="2862362"/>
    <lineage>
        <taxon>Eukaryota</taxon>
        <taxon>Fungi</taxon>
        <taxon>Dikarya</taxon>
        <taxon>Basidiomycota</taxon>
        <taxon>Agaricomycotina</taxon>
        <taxon>Agaricomycetes</taxon>
        <taxon>Agaricomycetidae</taxon>
        <taxon>Agaricales</taxon>
        <taxon>Marasmiineae</taxon>
        <taxon>Mycenaceae</taxon>
        <taxon>Favolaschia</taxon>
    </lineage>
</organism>